<reference evidence="1 2" key="1">
    <citation type="submission" date="2017-09" db="EMBL/GenBank/DDBJ databases">
        <title>Large-scale bioinformatics analysis of Bacillus genomes uncovers conserved roles of natural products in bacterial physiology.</title>
        <authorList>
            <consortium name="Agbiome Team Llc"/>
            <person name="Bleich R.M."/>
            <person name="Grubbs K.J."/>
            <person name="Santa Maria K.C."/>
            <person name="Allen S.E."/>
            <person name="Farag S."/>
            <person name="Shank E.A."/>
            <person name="Bowers A."/>
        </authorList>
    </citation>
    <scope>NUCLEOTIDE SEQUENCE [LARGE SCALE GENOMIC DNA]</scope>
    <source>
        <strain evidence="1 2">AFS065400</strain>
    </source>
</reference>
<evidence type="ECO:0000313" key="1">
    <source>
        <dbReference type="EMBL" id="PFT50745.1"/>
    </source>
</evidence>
<dbReference type="EMBL" id="NVCO01000007">
    <property type="protein sequence ID" value="PFT50745.1"/>
    <property type="molecule type" value="Genomic_DNA"/>
</dbReference>
<accession>A0A9X7ARU6</accession>
<dbReference type="RefSeq" id="WP_098392926.1">
    <property type="nucleotide sequence ID" value="NZ_NTVZ01000052.1"/>
</dbReference>
<dbReference type="AlphaFoldDB" id="A0A9X7ARU6"/>
<comment type="caution">
    <text evidence="1">The sequence shown here is derived from an EMBL/GenBank/DDBJ whole genome shotgun (WGS) entry which is preliminary data.</text>
</comment>
<evidence type="ECO:0000313" key="2">
    <source>
        <dbReference type="Proteomes" id="UP000226106"/>
    </source>
</evidence>
<organism evidence="1 2">
    <name type="scientific">Bacillus thuringiensis</name>
    <dbReference type="NCBI Taxonomy" id="1428"/>
    <lineage>
        <taxon>Bacteria</taxon>
        <taxon>Bacillati</taxon>
        <taxon>Bacillota</taxon>
        <taxon>Bacilli</taxon>
        <taxon>Bacillales</taxon>
        <taxon>Bacillaceae</taxon>
        <taxon>Bacillus</taxon>
        <taxon>Bacillus cereus group</taxon>
    </lineage>
</organism>
<dbReference type="Proteomes" id="UP000226106">
    <property type="component" value="Unassembled WGS sequence"/>
</dbReference>
<name>A0A9X7ARU6_BACTU</name>
<sequence length="112" mass="13145">MKILSPIGETIELKTSITLEEKMMKVNELIGKYETEINKNWNSNPVKYFLDSLSNYIVWHKEEEMKNKEDKEVMSHNKVRKLHKFDDKNINFSTLSESDKSAIGLESDKFDS</sequence>
<protein>
    <submittedName>
        <fullName evidence="1">Uncharacterized protein</fullName>
    </submittedName>
</protein>
<proteinExistence type="predicted"/>
<gene>
    <name evidence="1" type="ORF">COK72_01720</name>
</gene>